<evidence type="ECO:0000313" key="3">
    <source>
        <dbReference type="Proteomes" id="UP001630127"/>
    </source>
</evidence>
<feature type="compositionally biased region" description="Polar residues" evidence="1">
    <location>
        <begin position="101"/>
        <end position="111"/>
    </location>
</feature>
<keyword evidence="3" id="KW-1185">Reference proteome</keyword>
<dbReference type="Proteomes" id="UP001630127">
    <property type="component" value="Unassembled WGS sequence"/>
</dbReference>
<organism evidence="2 3">
    <name type="scientific">Cinchona calisaya</name>
    <dbReference type="NCBI Taxonomy" id="153742"/>
    <lineage>
        <taxon>Eukaryota</taxon>
        <taxon>Viridiplantae</taxon>
        <taxon>Streptophyta</taxon>
        <taxon>Embryophyta</taxon>
        <taxon>Tracheophyta</taxon>
        <taxon>Spermatophyta</taxon>
        <taxon>Magnoliopsida</taxon>
        <taxon>eudicotyledons</taxon>
        <taxon>Gunneridae</taxon>
        <taxon>Pentapetalae</taxon>
        <taxon>asterids</taxon>
        <taxon>lamiids</taxon>
        <taxon>Gentianales</taxon>
        <taxon>Rubiaceae</taxon>
        <taxon>Cinchonoideae</taxon>
        <taxon>Cinchoneae</taxon>
        <taxon>Cinchona</taxon>
    </lineage>
</organism>
<comment type="caution">
    <text evidence="2">The sequence shown here is derived from an EMBL/GenBank/DDBJ whole genome shotgun (WGS) entry which is preliminary data.</text>
</comment>
<sequence length="124" mass="13716">MWVKAAGGVKFGRVFGMGLLARQYTSSARASSRCSSAPPPPPPPPSPPPHPSVDQIELEQLEEKFHHMQDTLQKKDEQMEDMCKRMDEMIAVFMQVHGRSLDTNQGDNSSGPFIIHGPTRPSTT</sequence>
<reference evidence="2 3" key="1">
    <citation type="submission" date="2024-11" db="EMBL/GenBank/DDBJ databases">
        <title>A near-complete genome assembly of Cinchona calisaya.</title>
        <authorList>
            <person name="Lian D.C."/>
            <person name="Zhao X.W."/>
            <person name="Wei L."/>
        </authorList>
    </citation>
    <scope>NUCLEOTIDE SEQUENCE [LARGE SCALE GENOMIC DNA]</scope>
    <source>
        <tissue evidence="2">Nenye</tissue>
    </source>
</reference>
<proteinExistence type="predicted"/>
<feature type="region of interest" description="Disordered" evidence="1">
    <location>
        <begin position="26"/>
        <end position="53"/>
    </location>
</feature>
<evidence type="ECO:0000256" key="1">
    <source>
        <dbReference type="SAM" id="MobiDB-lite"/>
    </source>
</evidence>
<gene>
    <name evidence="2" type="ORF">ACH5RR_033188</name>
</gene>
<protein>
    <submittedName>
        <fullName evidence="2">Uncharacterized protein</fullName>
    </submittedName>
</protein>
<feature type="region of interest" description="Disordered" evidence="1">
    <location>
        <begin position="101"/>
        <end position="124"/>
    </location>
</feature>
<evidence type="ECO:0000313" key="2">
    <source>
        <dbReference type="EMBL" id="KAL3507806.1"/>
    </source>
</evidence>
<accession>A0ABD2YMA8</accession>
<dbReference type="AlphaFoldDB" id="A0ABD2YMA8"/>
<name>A0ABD2YMA8_9GENT</name>
<dbReference type="EMBL" id="JBJUIK010000013">
    <property type="protein sequence ID" value="KAL3507806.1"/>
    <property type="molecule type" value="Genomic_DNA"/>
</dbReference>
<feature type="compositionally biased region" description="Low complexity" evidence="1">
    <location>
        <begin position="26"/>
        <end position="36"/>
    </location>
</feature>
<feature type="compositionally biased region" description="Pro residues" evidence="1">
    <location>
        <begin position="37"/>
        <end position="51"/>
    </location>
</feature>